<comment type="caution">
    <text evidence="1">The sequence shown here is derived from an EMBL/GenBank/DDBJ whole genome shotgun (WGS) entry which is preliminary data.</text>
</comment>
<sequence length="73" mass="8434">MSSSAWSQEKNVLCEKAFTVNAAQAKELVQIAREKNLFLMEALWTRYFPLSVYVRETITYGRLGILMRAFAEL</sequence>
<dbReference type="EMBL" id="MU970161">
    <property type="protein sequence ID" value="KAK9319795.1"/>
    <property type="molecule type" value="Genomic_DNA"/>
</dbReference>
<evidence type="ECO:0000313" key="2">
    <source>
        <dbReference type="Proteomes" id="UP001489719"/>
    </source>
</evidence>
<protein>
    <submittedName>
        <fullName evidence="1">Uncharacterized protein</fullName>
    </submittedName>
</protein>
<organism evidence="1 2">
    <name type="scientific">Lipomyces orientalis</name>
    <dbReference type="NCBI Taxonomy" id="1233043"/>
    <lineage>
        <taxon>Eukaryota</taxon>
        <taxon>Fungi</taxon>
        <taxon>Dikarya</taxon>
        <taxon>Ascomycota</taxon>
        <taxon>Saccharomycotina</taxon>
        <taxon>Lipomycetes</taxon>
        <taxon>Lipomycetales</taxon>
        <taxon>Lipomycetaceae</taxon>
        <taxon>Lipomyces</taxon>
    </lineage>
</organism>
<proteinExistence type="predicted"/>
<reference evidence="2" key="1">
    <citation type="journal article" date="2024" name="Front. Bioeng. Biotechnol.">
        <title>Genome-scale model development and genomic sequencing of the oleaginous clade Lipomyces.</title>
        <authorList>
            <person name="Czajka J.J."/>
            <person name="Han Y."/>
            <person name="Kim J."/>
            <person name="Mondo S.J."/>
            <person name="Hofstad B.A."/>
            <person name="Robles A."/>
            <person name="Haridas S."/>
            <person name="Riley R."/>
            <person name="LaButti K."/>
            <person name="Pangilinan J."/>
            <person name="Andreopoulos W."/>
            <person name="Lipzen A."/>
            <person name="Yan J."/>
            <person name="Wang M."/>
            <person name="Ng V."/>
            <person name="Grigoriev I.V."/>
            <person name="Spatafora J.W."/>
            <person name="Magnuson J.K."/>
            <person name="Baker S.E."/>
            <person name="Pomraning K.R."/>
        </authorList>
    </citation>
    <scope>NUCLEOTIDE SEQUENCE [LARGE SCALE GENOMIC DNA]</scope>
    <source>
        <strain evidence="2">CBS 10300</strain>
    </source>
</reference>
<accession>A0ACC3TFQ2</accession>
<name>A0ACC3TFQ2_9ASCO</name>
<gene>
    <name evidence="1" type="ORF">V1517DRAFT_331342</name>
</gene>
<evidence type="ECO:0000313" key="1">
    <source>
        <dbReference type="EMBL" id="KAK9319795.1"/>
    </source>
</evidence>
<keyword evidence="2" id="KW-1185">Reference proteome</keyword>
<dbReference type="Proteomes" id="UP001489719">
    <property type="component" value="Unassembled WGS sequence"/>
</dbReference>